<dbReference type="GO" id="GO:0001228">
    <property type="term" value="F:DNA-binding transcription activator activity, RNA polymerase II-specific"/>
    <property type="evidence" value="ECO:0007669"/>
    <property type="project" value="TreeGrafter"/>
</dbReference>
<dbReference type="InterPro" id="IPR022698">
    <property type="entry name" value="OrsD"/>
</dbReference>
<accession>A0A1B8GW50</accession>
<reference evidence="1 2" key="1">
    <citation type="submission" date="2016-03" db="EMBL/GenBank/DDBJ databases">
        <title>Comparative genomics of Pseudogymnoascus destructans, the fungus causing white-nose syndrome of bats.</title>
        <authorList>
            <person name="Palmer J.M."/>
            <person name="Drees K.P."/>
            <person name="Foster J.T."/>
            <person name="Lindner D.L."/>
        </authorList>
    </citation>
    <scope>NUCLEOTIDE SEQUENCE [LARGE SCALE GENOMIC DNA]</scope>
    <source>
        <strain evidence="1 2">UAMH 10579</strain>
    </source>
</reference>
<name>A0A1B8GW50_9PEZI</name>
<evidence type="ECO:0000313" key="2">
    <source>
        <dbReference type="Proteomes" id="UP000091956"/>
    </source>
</evidence>
<reference evidence="2" key="2">
    <citation type="journal article" date="2018" name="Nat. Commun.">
        <title>Extreme sensitivity to ultraviolet light in the fungal pathogen causing white-nose syndrome of bats.</title>
        <authorList>
            <person name="Palmer J.M."/>
            <person name="Drees K.P."/>
            <person name="Foster J.T."/>
            <person name="Lindner D.L."/>
        </authorList>
    </citation>
    <scope>NUCLEOTIDE SEQUENCE [LARGE SCALE GENOMIC DNA]</scope>
    <source>
        <strain evidence="2">UAMH 10579</strain>
    </source>
</reference>
<proteinExistence type="predicted"/>
<dbReference type="PANTHER" id="PTHR47784">
    <property type="entry name" value="STEROL UPTAKE CONTROL PROTEIN 2"/>
    <property type="match status" value="1"/>
</dbReference>
<dbReference type="Pfam" id="PF11951">
    <property type="entry name" value="Fungal_trans_2"/>
    <property type="match status" value="1"/>
</dbReference>
<dbReference type="GeneID" id="28835141"/>
<dbReference type="EMBL" id="KV460210">
    <property type="protein sequence ID" value="OBU00054.1"/>
    <property type="molecule type" value="Genomic_DNA"/>
</dbReference>
<sequence>MAVLSPATNTAELLQYLPAYKVVICATCRYAIQPNAIERHLKELHKFRRDHRRPFMQYISKLDLNLPDKVREIRNTESPVPLLPVHDGLQCMHEGCMHLCVSAKRMKGHWLSVHGRSGQIDFDWHPVALQTFFRGNLLRYFTNSHGYPATDSTRSNIPINTCDRYTEKLNWNGGEVDDTDPPSISRLLLQSQLDESDSTLLHHYITSTSLSLATDARTKTVWQVTVPHIASQFPFLFHGILACAALHLAYLDPSQGRELMIRGRVHQDRAMPLFRSAIENPNKDNCDAVFAFSHLLVIYSFAAEREDEQLFLVESNTLEVLPSWLYFIRNGCSMLCDVWDQVESGPVGSLVSVWEIPITFSEAEQEPLMDSLLSAIPLQGFEDSWSEDVCEIYRDAATELGVAFSCTQDSSVSFTAWDALRIWPMRISEAYLNLLSQRHPGALILVAHYCILLQRLDSHWYFEGRAKRLLFAVMSCLDRRWHHIVKWPFGEIEDMSFISPKT</sequence>
<dbReference type="PANTHER" id="PTHR47784:SF5">
    <property type="entry name" value="STEROL UPTAKE CONTROL PROTEIN 2"/>
    <property type="match status" value="1"/>
</dbReference>
<dbReference type="InterPro" id="IPR021858">
    <property type="entry name" value="Fun_TF"/>
</dbReference>
<organism evidence="1 2">
    <name type="scientific">Pseudogymnoascus verrucosus</name>
    <dbReference type="NCBI Taxonomy" id="342668"/>
    <lineage>
        <taxon>Eukaryota</taxon>
        <taxon>Fungi</taxon>
        <taxon>Dikarya</taxon>
        <taxon>Ascomycota</taxon>
        <taxon>Pezizomycotina</taxon>
        <taxon>Leotiomycetes</taxon>
        <taxon>Thelebolales</taxon>
        <taxon>Thelebolaceae</taxon>
        <taxon>Pseudogymnoascus</taxon>
    </lineage>
</organism>
<dbReference type="Proteomes" id="UP000091956">
    <property type="component" value="Unassembled WGS sequence"/>
</dbReference>
<dbReference type="InterPro" id="IPR053157">
    <property type="entry name" value="Sterol_Uptake_Regulator"/>
</dbReference>
<dbReference type="OrthoDB" id="416217at2759"/>
<dbReference type="Pfam" id="PF12013">
    <property type="entry name" value="OrsD"/>
    <property type="match status" value="1"/>
</dbReference>
<keyword evidence="2" id="KW-1185">Reference proteome</keyword>
<evidence type="ECO:0008006" key="3">
    <source>
        <dbReference type="Google" id="ProtNLM"/>
    </source>
</evidence>
<dbReference type="RefSeq" id="XP_018133786.1">
    <property type="nucleotide sequence ID" value="XM_018271273.2"/>
</dbReference>
<dbReference type="AlphaFoldDB" id="A0A1B8GW50"/>
<evidence type="ECO:0000313" key="1">
    <source>
        <dbReference type="EMBL" id="OBU00054.1"/>
    </source>
</evidence>
<protein>
    <recommendedName>
        <fullName evidence="3">C2H2-type domain-containing protein</fullName>
    </recommendedName>
</protein>
<gene>
    <name evidence="1" type="ORF">VE01_01755</name>
</gene>